<name>A0AAQ3RK51_VIGMU</name>
<sequence>MKMLKTMKTVAMAALEGHTGERKLWRDNRHRRSVIPTARQRRVNSTRLRSLGEMRRVWRSLVLSPTGLTVARGGGPDPLVTNRNRDGGRRRTVVDGGLIWCSWRRVNGR</sequence>
<dbReference type="AlphaFoldDB" id="A0AAQ3RK51"/>
<proteinExistence type="predicted"/>
<dbReference type="EMBL" id="CP144691">
    <property type="protein sequence ID" value="WVY94765.1"/>
    <property type="molecule type" value="Genomic_DNA"/>
</dbReference>
<keyword evidence="2" id="KW-1185">Reference proteome</keyword>
<reference evidence="1 2" key="1">
    <citation type="journal article" date="2023" name="Life. Sci Alliance">
        <title>Evolutionary insights into 3D genome organization and epigenetic landscape of Vigna mungo.</title>
        <authorList>
            <person name="Junaid A."/>
            <person name="Singh B."/>
            <person name="Bhatia S."/>
        </authorList>
    </citation>
    <scope>NUCLEOTIDE SEQUENCE [LARGE SCALE GENOMIC DNA]</scope>
    <source>
        <strain evidence="1">Urdbean</strain>
    </source>
</reference>
<evidence type="ECO:0000313" key="1">
    <source>
        <dbReference type="EMBL" id="WVY94765.1"/>
    </source>
</evidence>
<accession>A0AAQ3RK51</accession>
<gene>
    <name evidence="1" type="ORF">V8G54_033853</name>
</gene>
<evidence type="ECO:0000313" key="2">
    <source>
        <dbReference type="Proteomes" id="UP001374535"/>
    </source>
</evidence>
<organism evidence="1 2">
    <name type="scientific">Vigna mungo</name>
    <name type="common">Black gram</name>
    <name type="synonym">Phaseolus mungo</name>
    <dbReference type="NCBI Taxonomy" id="3915"/>
    <lineage>
        <taxon>Eukaryota</taxon>
        <taxon>Viridiplantae</taxon>
        <taxon>Streptophyta</taxon>
        <taxon>Embryophyta</taxon>
        <taxon>Tracheophyta</taxon>
        <taxon>Spermatophyta</taxon>
        <taxon>Magnoliopsida</taxon>
        <taxon>eudicotyledons</taxon>
        <taxon>Gunneridae</taxon>
        <taxon>Pentapetalae</taxon>
        <taxon>rosids</taxon>
        <taxon>fabids</taxon>
        <taxon>Fabales</taxon>
        <taxon>Fabaceae</taxon>
        <taxon>Papilionoideae</taxon>
        <taxon>50 kb inversion clade</taxon>
        <taxon>NPAAA clade</taxon>
        <taxon>indigoferoid/millettioid clade</taxon>
        <taxon>Phaseoleae</taxon>
        <taxon>Vigna</taxon>
    </lineage>
</organism>
<protein>
    <submittedName>
        <fullName evidence="1">Uncharacterized protein</fullName>
    </submittedName>
</protein>
<dbReference type="Proteomes" id="UP001374535">
    <property type="component" value="Chromosome 10"/>
</dbReference>